<keyword evidence="3" id="KW-1185">Reference proteome</keyword>
<dbReference type="Proteomes" id="UP000008063">
    <property type="component" value="Unassembled WGS sequence"/>
</dbReference>
<reference evidence="3" key="1">
    <citation type="journal article" date="2011" name="Science">
        <title>The plant cell wall-decomposing machinery underlies the functional diversity of forest fungi.</title>
        <authorList>
            <person name="Eastwood D.C."/>
            <person name="Floudas D."/>
            <person name="Binder M."/>
            <person name="Majcherczyk A."/>
            <person name="Schneider P."/>
            <person name="Aerts A."/>
            <person name="Asiegbu F.O."/>
            <person name="Baker S.E."/>
            <person name="Barry K."/>
            <person name="Bendiksby M."/>
            <person name="Blumentritt M."/>
            <person name="Coutinho P.M."/>
            <person name="Cullen D."/>
            <person name="de Vries R.P."/>
            <person name="Gathman A."/>
            <person name="Goodell B."/>
            <person name="Henrissat B."/>
            <person name="Ihrmark K."/>
            <person name="Kauserud H."/>
            <person name="Kohler A."/>
            <person name="LaButti K."/>
            <person name="Lapidus A."/>
            <person name="Lavin J.L."/>
            <person name="Lee Y.-H."/>
            <person name="Lindquist E."/>
            <person name="Lilly W."/>
            <person name="Lucas S."/>
            <person name="Morin E."/>
            <person name="Murat C."/>
            <person name="Oguiza J.A."/>
            <person name="Park J."/>
            <person name="Pisabarro A.G."/>
            <person name="Riley R."/>
            <person name="Rosling A."/>
            <person name="Salamov A."/>
            <person name="Schmidt O."/>
            <person name="Schmutz J."/>
            <person name="Skrede I."/>
            <person name="Stenlid J."/>
            <person name="Wiebenga A."/>
            <person name="Xie X."/>
            <person name="Kuees U."/>
            <person name="Hibbett D.S."/>
            <person name="Hoffmeister D."/>
            <person name="Hoegberg N."/>
            <person name="Martin F."/>
            <person name="Grigoriev I.V."/>
            <person name="Watkinson S.C."/>
        </authorList>
    </citation>
    <scope>NUCLEOTIDE SEQUENCE [LARGE SCALE GENOMIC DNA]</scope>
    <source>
        <strain evidence="3">strain S7.3</strain>
    </source>
</reference>
<gene>
    <name evidence="2" type="ORF">SERLA73DRAFT_81075</name>
</gene>
<dbReference type="EMBL" id="GL946314">
    <property type="protein sequence ID" value="EGN91126.1"/>
    <property type="molecule type" value="Genomic_DNA"/>
</dbReference>
<feature type="compositionally biased region" description="Polar residues" evidence="1">
    <location>
        <begin position="32"/>
        <end position="45"/>
    </location>
</feature>
<evidence type="ECO:0000256" key="1">
    <source>
        <dbReference type="SAM" id="MobiDB-lite"/>
    </source>
</evidence>
<sequence>MANISVIRKAPGGSKSALKSEEKWCNFHKAKSNNTSECWTLQSAEKGQRKKGKERHKDKGKEKEKANTAEQSSGSDSEEEQSHIALEHVHISKPLAKRIQAYLVLEPDKTKTTIIIDSGATSHMVPHRS</sequence>
<feature type="non-terminal residue" evidence="2">
    <location>
        <position position="129"/>
    </location>
</feature>
<evidence type="ECO:0000313" key="3">
    <source>
        <dbReference type="Proteomes" id="UP000008063"/>
    </source>
</evidence>
<dbReference type="AlphaFoldDB" id="F8QKP4"/>
<organism evidence="3">
    <name type="scientific">Serpula lacrymans var. lacrymans (strain S7.3)</name>
    <name type="common">Dry rot fungus</name>
    <dbReference type="NCBI Taxonomy" id="936435"/>
    <lineage>
        <taxon>Eukaryota</taxon>
        <taxon>Fungi</taxon>
        <taxon>Dikarya</taxon>
        <taxon>Basidiomycota</taxon>
        <taxon>Agaricomycotina</taxon>
        <taxon>Agaricomycetes</taxon>
        <taxon>Agaricomycetidae</taxon>
        <taxon>Boletales</taxon>
        <taxon>Coniophorineae</taxon>
        <taxon>Serpulaceae</taxon>
        <taxon>Serpula</taxon>
    </lineage>
</organism>
<accession>F8QKP4</accession>
<name>F8QKP4_SERL3</name>
<evidence type="ECO:0000313" key="2">
    <source>
        <dbReference type="EMBL" id="EGN91126.1"/>
    </source>
</evidence>
<feature type="region of interest" description="Disordered" evidence="1">
    <location>
        <begin position="32"/>
        <end position="85"/>
    </location>
</feature>
<dbReference type="InParanoid" id="F8QKP4"/>
<dbReference type="HOGENOM" id="CLU_160412_0_0_1"/>
<proteinExistence type="predicted"/>
<protein>
    <submittedName>
        <fullName evidence="2">Uncharacterized protein</fullName>
    </submittedName>
</protein>
<feature type="compositionally biased region" description="Basic and acidic residues" evidence="1">
    <location>
        <begin position="55"/>
        <end position="67"/>
    </location>
</feature>